<accession>A0A7Z7JAS5</accession>
<proteinExistence type="predicted"/>
<evidence type="ECO:0000313" key="1">
    <source>
        <dbReference type="EMBL" id="SPC21301.1"/>
    </source>
</evidence>
<protein>
    <submittedName>
        <fullName evidence="1">Uncharacterized protein</fullName>
    </submittedName>
</protein>
<reference evidence="1 2" key="1">
    <citation type="submission" date="2018-01" db="EMBL/GenBank/DDBJ databases">
        <authorList>
            <person name="Clerissi C."/>
        </authorList>
    </citation>
    <scope>NUCLEOTIDE SEQUENCE [LARGE SCALE GENOMIC DNA]</scope>
    <source>
        <strain evidence="1">Cupriavidus taiwanensis STM 6021</strain>
    </source>
</reference>
<gene>
    <name evidence="1" type="ORF">CBM2594_B10405</name>
</gene>
<dbReference type="AlphaFoldDB" id="A0A7Z7JAS5"/>
<sequence>MAVELSVAAGRDRADVRLPGPDHLHAQLHPALRAAAGSVAGGHAWLRPGCRLPRRHGVFDTERLESETTRHECGDAQAPDPYLCRRRRFRLDRMPDADHRPSASRRGL</sequence>
<dbReference type="EMBL" id="LT978514">
    <property type="protein sequence ID" value="SPC21301.1"/>
    <property type="molecule type" value="Genomic_DNA"/>
</dbReference>
<evidence type="ECO:0000313" key="2">
    <source>
        <dbReference type="Proteomes" id="UP000257139"/>
    </source>
</evidence>
<organism evidence="1 2">
    <name type="scientific">Cupriavidus taiwanensis</name>
    <dbReference type="NCBI Taxonomy" id="164546"/>
    <lineage>
        <taxon>Bacteria</taxon>
        <taxon>Pseudomonadati</taxon>
        <taxon>Pseudomonadota</taxon>
        <taxon>Betaproteobacteria</taxon>
        <taxon>Burkholderiales</taxon>
        <taxon>Burkholderiaceae</taxon>
        <taxon>Cupriavidus</taxon>
    </lineage>
</organism>
<name>A0A7Z7JAS5_9BURK</name>
<dbReference type="Proteomes" id="UP000257139">
    <property type="component" value="Chromosome CBM2594_b"/>
</dbReference>